<evidence type="ECO:0000313" key="8">
    <source>
        <dbReference type="EMBL" id="WMW21642.1"/>
    </source>
</evidence>
<keyword evidence="2" id="KW-1003">Cell membrane</keyword>
<dbReference type="GO" id="GO:0044874">
    <property type="term" value="P:lipoprotein localization to outer membrane"/>
    <property type="evidence" value="ECO:0007669"/>
    <property type="project" value="TreeGrafter"/>
</dbReference>
<dbReference type="Proteomes" id="UP001183006">
    <property type="component" value="Chromosome"/>
</dbReference>
<reference evidence="8" key="1">
    <citation type="submission" date="2023-08" db="EMBL/GenBank/DDBJ databases">
        <title>Methanolobus mangrovi sp. nov. and Methanolobus sediminis sp. nov, two novel methylotrophic methanogens isolated from mangrove sediments in China.</title>
        <authorList>
            <person name="Zhou J."/>
        </authorList>
    </citation>
    <scope>NUCLEOTIDE SEQUENCE</scope>
    <source>
        <strain evidence="8">FTZ2</strain>
    </source>
</reference>
<evidence type="ECO:0000256" key="4">
    <source>
        <dbReference type="ARBA" id="ARBA00022989"/>
    </source>
</evidence>
<evidence type="ECO:0000313" key="9">
    <source>
        <dbReference type="Proteomes" id="UP001183006"/>
    </source>
</evidence>
<comment type="subcellular location">
    <subcellularLocation>
        <location evidence="1">Cell membrane</location>
        <topology evidence="1">Multi-pass membrane protein</topology>
    </subcellularLocation>
</comment>
<feature type="domain" description="ABC3 transporter permease C-terminal" evidence="7">
    <location>
        <begin position="271"/>
        <end position="391"/>
    </location>
</feature>
<feature type="transmembrane region" description="Helical" evidence="6">
    <location>
        <begin position="272"/>
        <end position="291"/>
    </location>
</feature>
<accession>A0AA51UEB4</accession>
<evidence type="ECO:0000256" key="1">
    <source>
        <dbReference type="ARBA" id="ARBA00004651"/>
    </source>
</evidence>
<dbReference type="KEGG" id="mmav:RE476_09625"/>
<evidence type="ECO:0000256" key="5">
    <source>
        <dbReference type="ARBA" id="ARBA00023136"/>
    </source>
</evidence>
<dbReference type="InterPro" id="IPR003838">
    <property type="entry name" value="ABC3_permease_C"/>
</dbReference>
<evidence type="ECO:0000256" key="2">
    <source>
        <dbReference type="ARBA" id="ARBA00022475"/>
    </source>
</evidence>
<organism evidence="8 9">
    <name type="scientific">Methanolobus mangrovi</name>
    <dbReference type="NCBI Taxonomy" id="3072977"/>
    <lineage>
        <taxon>Archaea</taxon>
        <taxon>Methanobacteriati</taxon>
        <taxon>Methanobacteriota</taxon>
        <taxon>Stenosarchaea group</taxon>
        <taxon>Methanomicrobia</taxon>
        <taxon>Methanosarcinales</taxon>
        <taxon>Methanosarcinaceae</taxon>
        <taxon>Methanolobus</taxon>
    </lineage>
</organism>
<name>A0AA51UEB4_9EURY</name>
<dbReference type="GeneID" id="84230400"/>
<dbReference type="PANTHER" id="PTHR30489">
    <property type="entry name" value="LIPOPROTEIN-RELEASING SYSTEM TRANSMEMBRANE PROTEIN LOLE"/>
    <property type="match status" value="1"/>
</dbReference>
<dbReference type="AlphaFoldDB" id="A0AA51UEB4"/>
<dbReference type="RefSeq" id="WP_309307431.1">
    <property type="nucleotide sequence ID" value="NZ_CP133594.1"/>
</dbReference>
<evidence type="ECO:0000256" key="6">
    <source>
        <dbReference type="SAM" id="Phobius"/>
    </source>
</evidence>
<keyword evidence="4 6" id="KW-1133">Transmembrane helix</keyword>
<feature type="transmembrane region" description="Helical" evidence="6">
    <location>
        <begin position="23"/>
        <end position="45"/>
    </location>
</feature>
<dbReference type="GO" id="GO:0098797">
    <property type="term" value="C:plasma membrane protein complex"/>
    <property type="evidence" value="ECO:0007669"/>
    <property type="project" value="TreeGrafter"/>
</dbReference>
<evidence type="ECO:0000259" key="7">
    <source>
        <dbReference type="Pfam" id="PF02687"/>
    </source>
</evidence>
<proteinExistence type="predicted"/>
<sequence length="400" mass="44356">MLERTKVSFFLASRSILRGNKGITFFTIIVLTLVYLQLVFFSSVIGGVTLKFNDVLVDYQTGDLVVEPKQDELYISNVDALSKKIEHLPEVVGVSPRLRLKSSIAFKEKEVGATIYGIDANEEGLVTKFESAMVEGEFISKLDRGEIVLGRELSGGYGAVMQSRSLEDVTVGDIVNVMINGQAKEFRVKGIYNTLFFMSDSSAFVNKEDLEEILDAENKAHEIAIKIKDGADEEYVREEILSLGVQEEVRTWQEFAGILKIIEGTLSMVRNIFTAVGLIVAFVIIFVVIFVNIVSQKRQIGVQKAIGIEEEIIIASFVLQAMFYAFVAMVIGYSLMQFVFTGYTQSHPISAPIGKVSLDLSNSEAAIRAMMLFMAAVIGSLIPSYRMTKRSLLDLIWGAN</sequence>
<gene>
    <name evidence="8" type="ORF">RE476_09625</name>
</gene>
<keyword evidence="9" id="KW-1185">Reference proteome</keyword>
<dbReference type="InterPro" id="IPR051447">
    <property type="entry name" value="Lipoprotein-release_system"/>
</dbReference>
<dbReference type="PANTHER" id="PTHR30489:SF0">
    <property type="entry name" value="LIPOPROTEIN-RELEASING SYSTEM TRANSMEMBRANE PROTEIN LOLE"/>
    <property type="match status" value="1"/>
</dbReference>
<keyword evidence="3 6" id="KW-0812">Transmembrane</keyword>
<dbReference type="Pfam" id="PF02687">
    <property type="entry name" value="FtsX"/>
    <property type="match status" value="1"/>
</dbReference>
<evidence type="ECO:0000256" key="3">
    <source>
        <dbReference type="ARBA" id="ARBA00022692"/>
    </source>
</evidence>
<feature type="transmembrane region" description="Helical" evidence="6">
    <location>
        <begin position="365"/>
        <end position="385"/>
    </location>
</feature>
<protein>
    <submittedName>
        <fullName evidence="8">ABC transporter permease</fullName>
    </submittedName>
</protein>
<feature type="transmembrane region" description="Helical" evidence="6">
    <location>
        <begin position="312"/>
        <end position="336"/>
    </location>
</feature>
<dbReference type="EMBL" id="CP133594">
    <property type="protein sequence ID" value="WMW21642.1"/>
    <property type="molecule type" value="Genomic_DNA"/>
</dbReference>
<keyword evidence="5 6" id="KW-0472">Membrane</keyword>